<evidence type="ECO:0000256" key="1">
    <source>
        <dbReference type="SAM" id="Coils"/>
    </source>
</evidence>
<feature type="coiled-coil region" evidence="1">
    <location>
        <begin position="3"/>
        <end position="30"/>
    </location>
</feature>
<organism evidence="3 4">
    <name type="scientific">Coffea arabica</name>
    <name type="common">Arabian coffee</name>
    <dbReference type="NCBI Taxonomy" id="13443"/>
    <lineage>
        <taxon>Eukaryota</taxon>
        <taxon>Viridiplantae</taxon>
        <taxon>Streptophyta</taxon>
        <taxon>Embryophyta</taxon>
        <taxon>Tracheophyta</taxon>
        <taxon>Spermatophyta</taxon>
        <taxon>Magnoliopsida</taxon>
        <taxon>eudicotyledons</taxon>
        <taxon>Gunneridae</taxon>
        <taxon>Pentapetalae</taxon>
        <taxon>asterids</taxon>
        <taxon>lamiids</taxon>
        <taxon>Gentianales</taxon>
        <taxon>Rubiaceae</taxon>
        <taxon>Ixoroideae</taxon>
        <taxon>Gardenieae complex</taxon>
        <taxon>Bertiereae - Coffeeae clade</taxon>
        <taxon>Coffeeae</taxon>
        <taxon>Coffea</taxon>
    </lineage>
</organism>
<name>A0ABM4VGX3_COFAR</name>
<evidence type="ECO:0000259" key="2">
    <source>
        <dbReference type="Pfam" id="PF03732"/>
    </source>
</evidence>
<evidence type="ECO:0000313" key="4">
    <source>
        <dbReference type="RefSeq" id="XP_071918783.1"/>
    </source>
</evidence>
<gene>
    <name evidence="4" type="primary">LOC140013407</name>
</gene>
<dbReference type="Proteomes" id="UP001652660">
    <property type="component" value="Chromosome 8c"/>
</dbReference>
<feature type="domain" description="Retrotransposon gag" evidence="2">
    <location>
        <begin position="101"/>
        <end position="174"/>
    </location>
</feature>
<dbReference type="GeneID" id="140013407"/>
<proteinExistence type="predicted"/>
<keyword evidence="3" id="KW-1185">Reference proteome</keyword>
<sequence length="206" mass="24272">MDILEERKNAEALREQSQEVKRRLARLAERQGLGPVNQLGAQERGEDRVLKQFLKFAPSKFLGGPDPEIAENWLERITNIFAALGYTEERRNMIRKKWERAQTPWIWKNFMREFNEKFLPPMIQEKKDDEFIKLRQETSSVTDSEERFTKFSRFAPELVATERRRIRRFVQGLNVEIQEELVADQISTFTEALEKAQPVESAKTAI</sequence>
<keyword evidence="1" id="KW-0175">Coiled coil</keyword>
<dbReference type="InterPro" id="IPR005162">
    <property type="entry name" value="Retrotrans_gag_dom"/>
</dbReference>
<accession>A0ABM4VGX3</accession>
<reference evidence="4" key="1">
    <citation type="submission" date="2025-08" db="UniProtKB">
        <authorList>
            <consortium name="RefSeq"/>
        </authorList>
    </citation>
    <scope>IDENTIFICATION</scope>
    <source>
        <tissue evidence="4">Leaves</tissue>
    </source>
</reference>
<evidence type="ECO:0000313" key="3">
    <source>
        <dbReference type="Proteomes" id="UP001652660"/>
    </source>
</evidence>
<dbReference type="Pfam" id="PF03732">
    <property type="entry name" value="Retrotrans_gag"/>
    <property type="match status" value="1"/>
</dbReference>
<protein>
    <recommendedName>
        <fullName evidence="2">Retrotransposon gag domain-containing protein</fullName>
    </recommendedName>
</protein>
<dbReference type="RefSeq" id="XP_071918783.1">
    <property type="nucleotide sequence ID" value="XM_072062682.1"/>
</dbReference>